<dbReference type="GO" id="GO:0004864">
    <property type="term" value="F:protein phosphatase inhibitor activity"/>
    <property type="evidence" value="ECO:0007669"/>
    <property type="project" value="UniProtKB-ARBA"/>
</dbReference>
<gene>
    <name evidence="1" type="ORF">FSB_LOCUS27072</name>
</gene>
<protein>
    <recommendedName>
        <fullName evidence="2">Bet v I/Major latex protein domain-containing protein</fullName>
    </recommendedName>
</protein>
<dbReference type="InterPro" id="IPR023393">
    <property type="entry name" value="START-like_dom_sf"/>
</dbReference>
<dbReference type="CDD" id="cd07821">
    <property type="entry name" value="PYR_PYL_RCAR_like"/>
    <property type="match status" value="1"/>
</dbReference>
<dbReference type="Pfam" id="PF10604">
    <property type="entry name" value="Polyketide_cyc2"/>
    <property type="match status" value="1"/>
</dbReference>
<dbReference type="PANTHER" id="PTHR33789:SF11">
    <property type="entry name" value="OS05G0202300 PROTEIN"/>
    <property type="match status" value="1"/>
</dbReference>
<dbReference type="PANTHER" id="PTHR33789">
    <property type="entry name" value="LACHRYMATORY-FACTOR SYNTHASE"/>
    <property type="match status" value="1"/>
</dbReference>
<accession>A0A2N9GID4</accession>
<dbReference type="EMBL" id="OIVN01001946">
    <property type="protein sequence ID" value="SPC99190.1"/>
    <property type="molecule type" value="Genomic_DNA"/>
</dbReference>
<evidence type="ECO:0008006" key="2">
    <source>
        <dbReference type="Google" id="ProtNLM"/>
    </source>
</evidence>
<proteinExistence type="predicted"/>
<evidence type="ECO:0000313" key="1">
    <source>
        <dbReference type="EMBL" id="SPC99190.1"/>
    </source>
</evidence>
<dbReference type="InterPro" id="IPR053249">
    <property type="entry name" value="LFS"/>
</dbReference>
<dbReference type="AlphaFoldDB" id="A0A2N9GID4"/>
<organism evidence="1">
    <name type="scientific">Fagus sylvatica</name>
    <name type="common">Beechnut</name>
    <dbReference type="NCBI Taxonomy" id="28930"/>
    <lineage>
        <taxon>Eukaryota</taxon>
        <taxon>Viridiplantae</taxon>
        <taxon>Streptophyta</taxon>
        <taxon>Embryophyta</taxon>
        <taxon>Tracheophyta</taxon>
        <taxon>Spermatophyta</taxon>
        <taxon>Magnoliopsida</taxon>
        <taxon>eudicotyledons</taxon>
        <taxon>Gunneridae</taxon>
        <taxon>Pentapetalae</taxon>
        <taxon>rosids</taxon>
        <taxon>fabids</taxon>
        <taxon>Fagales</taxon>
        <taxon>Fagaceae</taxon>
        <taxon>Fagus</taxon>
    </lineage>
</organism>
<dbReference type="Gene3D" id="3.30.530.20">
    <property type="match status" value="1"/>
</dbReference>
<reference evidence="1" key="1">
    <citation type="submission" date="2018-02" db="EMBL/GenBank/DDBJ databases">
        <authorList>
            <person name="Cohen D.B."/>
            <person name="Kent A.D."/>
        </authorList>
    </citation>
    <scope>NUCLEOTIDE SEQUENCE</scope>
</reference>
<dbReference type="InterPro" id="IPR019587">
    <property type="entry name" value="Polyketide_cyclase/dehydratase"/>
</dbReference>
<dbReference type="FunFam" id="3.30.530.20:FF:000064">
    <property type="entry name" value="Lachrymatory-factor synthase"/>
    <property type="match status" value="1"/>
</dbReference>
<name>A0A2N9GID4_FAGSY</name>
<dbReference type="SUPFAM" id="SSF55961">
    <property type="entry name" value="Bet v1-like"/>
    <property type="match status" value="1"/>
</dbReference>
<sequence>MAEETLIKWEGKASAELSTLTAQQVWPFLEDFCNLHKLLPDIDTCYQVDGILGQPGLIRYCASTTTSSSSGNEETIIKWAKEKLLMIDPIKRCLSYEVIDNNIGMKSYVAKFVVSPINDDDGKDGCKIEWSFVSDPIEGLRFEDFLSYIEASLQSMAKKMEDSSCPPIF</sequence>